<comment type="caution">
    <text evidence="4">The sequence shown here is derived from an EMBL/GenBank/DDBJ whole genome shotgun (WGS) entry which is preliminary data.</text>
</comment>
<dbReference type="InterPro" id="IPR050272">
    <property type="entry name" value="Isochorismatase-like_hydrls"/>
</dbReference>
<dbReference type="Gene3D" id="3.40.50.850">
    <property type="entry name" value="Isochorismatase-like"/>
    <property type="match status" value="1"/>
</dbReference>
<dbReference type="PANTHER" id="PTHR43540">
    <property type="entry name" value="PEROXYUREIDOACRYLATE/UREIDOACRYLATE AMIDOHYDROLASE-RELATED"/>
    <property type="match status" value="1"/>
</dbReference>
<feature type="domain" description="Isochorismatase-like" evidence="3">
    <location>
        <begin position="5"/>
        <end position="89"/>
    </location>
</feature>
<dbReference type="GO" id="GO:0016787">
    <property type="term" value="F:hydrolase activity"/>
    <property type="evidence" value="ECO:0007669"/>
    <property type="project" value="UniProtKB-KW"/>
</dbReference>
<gene>
    <name evidence="4" type="ORF">SO802_013760</name>
</gene>
<dbReference type="AlphaFoldDB" id="A0AAW2D7Y5"/>
<dbReference type="InterPro" id="IPR036380">
    <property type="entry name" value="Isochorismatase-like_sf"/>
</dbReference>
<proteinExistence type="inferred from homology"/>
<evidence type="ECO:0000259" key="3">
    <source>
        <dbReference type="Pfam" id="PF00857"/>
    </source>
</evidence>
<evidence type="ECO:0000313" key="4">
    <source>
        <dbReference type="EMBL" id="KAL0006199.1"/>
    </source>
</evidence>
<comment type="similarity">
    <text evidence="1">Belongs to the isochorismatase family.</text>
</comment>
<accession>A0AAW2D7Y5</accession>
<dbReference type="SUPFAM" id="SSF52499">
    <property type="entry name" value="Isochorismatase-like hydrolases"/>
    <property type="match status" value="1"/>
</dbReference>
<dbReference type="PANTHER" id="PTHR43540:SF6">
    <property type="entry name" value="ISOCHORISMATASE-LIKE DOMAIN-CONTAINING PROTEIN"/>
    <property type="match status" value="1"/>
</dbReference>
<sequence length="210" mass="23797">MVYPILPNLLQTIQLYRRACIPVIFTCTDGDGGMLAERWNGDLIMDGTAKAELMPELEKVPEDMVVGKNTYSAFRNTGLEEQLREMGVEEPEWPEYFVPGCNPERSGSLQLSKKYVYKCNWWEYEMKEKVLRRKCAALSFSDAVDLAARRSLSILMLAARRRSWCSPSISLSHFPFFLSSQAQLSLSQTLSIAARRSPSISPLAVDLFGR</sequence>
<keyword evidence="5" id="KW-1185">Reference proteome</keyword>
<dbReference type="Proteomes" id="UP001459277">
    <property type="component" value="Unassembled WGS sequence"/>
</dbReference>
<dbReference type="EMBL" id="JAZDWU010000004">
    <property type="protein sequence ID" value="KAL0006199.1"/>
    <property type="molecule type" value="Genomic_DNA"/>
</dbReference>
<dbReference type="InterPro" id="IPR000868">
    <property type="entry name" value="Isochorismatase-like_dom"/>
</dbReference>
<keyword evidence="2" id="KW-0378">Hydrolase</keyword>
<name>A0AAW2D7Y5_9ROSI</name>
<organism evidence="4 5">
    <name type="scientific">Lithocarpus litseifolius</name>
    <dbReference type="NCBI Taxonomy" id="425828"/>
    <lineage>
        <taxon>Eukaryota</taxon>
        <taxon>Viridiplantae</taxon>
        <taxon>Streptophyta</taxon>
        <taxon>Embryophyta</taxon>
        <taxon>Tracheophyta</taxon>
        <taxon>Spermatophyta</taxon>
        <taxon>Magnoliopsida</taxon>
        <taxon>eudicotyledons</taxon>
        <taxon>Gunneridae</taxon>
        <taxon>Pentapetalae</taxon>
        <taxon>rosids</taxon>
        <taxon>fabids</taxon>
        <taxon>Fagales</taxon>
        <taxon>Fagaceae</taxon>
        <taxon>Lithocarpus</taxon>
    </lineage>
</organism>
<evidence type="ECO:0000256" key="2">
    <source>
        <dbReference type="ARBA" id="ARBA00022801"/>
    </source>
</evidence>
<evidence type="ECO:0000313" key="5">
    <source>
        <dbReference type="Proteomes" id="UP001459277"/>
    </source>
</evidence>
<protein>
    <recommendedName>
        <fullName evidence="3">Isochorismatase-like domain-containing protein</fullName>
    </recommendedName>
</protein>
<reference evidence="4 5" key="1">
    <citation type="submission" date="2024-01" db="EMBL/GenBank/DDBJ databases">
        <title>A telomere-to-telomere, gap-free genome of sweet tea (Lithocarpus litseifolius).</title>
        <authorList>
            <person name="Zhou J."/>
        </authorList>
    </citation>
    <scope>NUCLEOTIDE SEQUENCE [LARGE SCALE GENOMIC DNA]</scope>
    <source>
        <strain evidence="4">Zhou-2022a</strain>
        <tissue evidence="4">Leaf</tissue>
    </source>
</reference>
<dbReference type="Pfam" id="PF00857">
    <property type="entry name" value="Isochorismatase"/>
    <property type="match status" value="1"/>
</dbReference>
<evidence type="ECO:0000256" key="1">
    <source>
        <dbReference type="ARBA" id="ARBA00006336"/>
    </source>
</evidence>